<keyword evidence="5 8" id="KW-0812">Transmembrane</keyword>
<feature type="transmembrane region" description="Helical" evidence="8">
    <location>
        <begin position="272"/>
        <end position="295"/>
    </location>
</feature>
<dbReference type="OrthoDB" id="10261634at2759"/>
<organism evidence="10 11">
    <name type="scientific">Baudoinia panamericana (strain UAMH 10762)</name>
    <name type="common">Angels' share fungus</name>
    <name type="synonym">Baudoinia compniacensis (strain UAMH 10762)</name>
    <dbReference type="NCBI Taxonomy" id="717646"/>
    <lineage>
        <taxon>Eukaryota</taxon>
        <taxon>Fungi</taxon>
        <taxon>Dikarya</taxon>
        <taxon>Ascomycota</taxon>
        <taxon>Pezizomycotina</taxon>
        <taxon>Dothideomycetes</taxon>
        <taxon>Dothideomycetidae</taxon>
        <taxon>Mycosphaerellales</taxon>
        <taxon>Teratosphaeriaceae</taxon>
        <taxon>Baudoinia</taxon>
    </lineage>
</organism>
<dbReference type="InterPro" id="IPR050186">
    <property type="entry name" value="TPT_transporter"/>
</dbReference>
<evidence type="ECO:0000256" key="4">
    <source>
        <dbReference type="ARBA" id="ARBA00011182"/>
    </source>
</evidence>
<evidence type="ECO:0000256" key="3">
    <source>
        <dbReference type="ARBA" id="ARBA00010425"/>
    </source>
</evidence>
<dbReference type="GO" id="GO:0005789">
    <property type="term" value="C:endoplasmic reticulum membrane"/>
    <property type="evidence" value="ECO:0007669"/>
    <property type="project" value="UniProtKB-SubCell"/>
</dbReference>
<proteinExistence type="inferred from homology"/>
<comment type="similarity">
    <text evidence="3">Belongs to the TPT transporter family. SLC35D subfamily.</text>
</comment>
<evidence type="ECO:0000256" key="5">
    <source>
        <dbReference type="ARBA" id="ARBA00022692"/>
    </source>
</evidence>
<keyword evidence="7 8" id="KW-0472">Membrane</keyword>
<feature type="domain" description="Sugar phosphate transporter" evidence="9">
    <location>
        <begin position="35"/>
        <end position="320"/>
    </location>
</feature>
<reference evidence="10 11" key="1">
    <citation type="journal article" date="2012" name="PLoS Pathog.">
        <title>Diverse lifestyles and strategies of plant pathogenesis encoded in the genomes of eighteen Dothideomycetes fungi.</title>
        <authorList>
            <person name="Ohm R.A."/>
            <person name="Feau N."/>
            <person name="Henrissat B."/>
            <person name="Schoch C.L."/>
            <person name="Horwitz B.A."/>
            <person name="Barry K.W."/>
            <person name="Condon B.J."/>
            <person name="Copeland A.C."/>
            <person name="Dhillon B."/>
            <person name="Glaser F."/>
            <person name="Hesse C.N."/>
            <person name="Kosti I."/>
            <person name="LaButti K."/>
            <person name="Lindquist E.A."/>
            <person name="Lucas S."/>
            <person name="Salamov A.A."/>
            <person name="Bradshaw R.E."/>
            <person name="Ciuffetti L."/>
            <person name="Hamelin R.C."/>
            <person name="Kema G.H.J."/>
            <person name="Lawrence C."/>
            <person name="Scott J.A."/>
            <person name="Spatafora J.W."/>
            <person name="Turgeon B.G."/>
            <person name="de Wit P.J.G.M."/>
            <person name="Zhong S."/>
            <person name="Goodwin S.B."/>
            <person name="Grigoriev I.V."/>
        </authorList>
    </citation>
    <scope>NUCLEOTIDE SEQUENCE [LARGE SCALE GENOMIC DNA]</scope>
    <source>
        <strain evidence="10 11">UAMH 10762</strain>
    </source>
</reference>
<evidence type="ECO:0000313" key="10">
    <source>
        <dbReference type="EMBL" id="EMD00745.1"/>
    </source>
</evidence>
<feature type="transmembrane region" description="Helical" evidence="8">
    <location>
        <begin position="60"/>
        <end position="83"/>
    </location>
</feature>
<keyword evidence="6 8" id="KW-1133">Transmembrane helix</keyword>
<name>M2NMJ3_BAUPA</name>
<dbReference type="OMA" id="MAGLNKW"/>
<dbReference type="EMBL" id="KB445550">
    <property type="protein sequence ID" value="EMD00745.1"/>
    <property type="molecule type" value="Genomic_DNA"/>
</dbReference>
<dbReference type="Pfam" id="PF03151">
    <property type="entry name" value="TPT"/>
    <property type="match status" value="1"/>
</dbReference>
<gene>
    <name evidence="10" type="ORF">BAUCODRAFT_61563</name>
</gene>
<dbReference type="RefSeq" id="XP_007671929.1">
    <property type="nucleotide sequence ID" value="XM_007673739.1"/>
</dbReference>
<dbReference type="eggNOG" id="KOG1441">
    <property type="taxonomic scope" value="Eukaryota"/>
</dbReference>
<feature type="transmembrane region" description="Helical" evidence="8">
    <location>
        <begin position="34"/>
        <end position="54"/>
    </location>
</feature>
<comment type="subcellular location">
    <subcellularLocation>
        <location evidence="2">Endoplasmic reticulum membrane</location>
        <topology evidence="2">Multi-pass membrane protein</topology>
    </subcellularLocation>
</comment>
<dbReference type="PANTHER" id="PTHR11132">
    <property type="entry name" value="SOLUTE CARRIER FAMILY 35"/>
    <property type="match status" value="1"/>
</dbReference>
<feature type="transmembrane region" description="Helical" evidence="8">
    <location>
        <begin position="248"/>
        <end position="265"/>
    </location>
</feature>
<comment type="subunit">
    <text evidence="4">Homooligomer.</text>
</comment>
<dbReference type="InterPro" id="IPR004853">
    <property type="entry name" value="Sugar_P_trans_dom"/>
</dbReference>
<evidence type="ECO:0000256" key="7">
    <source>
        <dbReference type="ARBA" id="ARBA00023136"/>
    </source>
</evidence>
<evidence type="ECO:0000256" key="8">
    <source>
        <dbReference type="SAM" id="Phobius"/>
    </source>
</evidence>
<sequence>MEKLQRVDSFEQQSKELEAAHTHPPPPATVRARFLLLAAWFALNLALTISNKLVLSTLPFPWLLTTLHTSATALGCCAVYGFGNIRVTRLNTRETLVLVGFSVLFTLNIALSNISLALVSVPLHQIIRSTIPISTIFIYRAAYGKTYSTATYLTMVPLIAGVGLATAGDYYCTLLGFLVTVLGNMLASVKTVATNELTTGSLQLPSLELLLRMSPLATSQCVVYACGSGEVAKLYAARNEGVLQTPTMVFALAVNAAMAFLLNIISFETNKVAGALTLTVAGNVKQALTVMLGILLFRVEIGLLNTAGMLVTLGGAAWYSKLEIDQRQSI</sequence>
<dbReference type="KEGG" id="bcom:BAUCODRAFT_61563"/>
<evidence type="ECO:0000256" key="1">
    <source>
        <dbReference type="ARBA" id="ARBA00003420"/>
    </source>
</evidence>
<feature type="transmembrane region" description="Helical" evidence="8">
    <location>
        <begin position="125"/>
        <end position="143"/>
    </location>
</feature>
<keyword evidence="11" id="KW-1185">Reference proteome</keyword>
<dbReference type="HOGENOM" id="CLU_033641_3_0_1"/>
<feature type="transmembrane region" description="Helical" evidence="8">
    <location>
        <begin position="95"/>
        <end position="119"/>
    </location>
</feature>
<accession>M2NMJ3</accession>
<feature type="transmembrane region" description="Helical" evidence="8">
    <location>
        <begin position="155"/>
        <end position="179"/>
    </location>
</feature>
<feature type="transmembrane region" description="Helical" evidence="8">
    <location>
        <begin position="301"/>
        <end position="319"/>
    </location>
</feature>
<dbReference type="GeneID" id="19115927"/>
<evidence type="ECO:0000256" key="2">
    <source>
        <dbReference type="ARBA" id="ARBA00004477"/>
    </source>
</evidence>
<evidence type="ECO:0000256" key="6">
    <source>
        <dbReference type="ARBA" id="ARBA00022989"/>
    </source>
</evidence>
<evidence type="ECO:0000259" key="9">
    <source>
        <dbReference type="Pfam" id="PF03151"/>
    </source>
</evidence>
<evidence type="ECO:0000313" key="11">
    <source>
        <dbReference type="Proteomes" id="UP000011761"/>
    </source>
</evidence>
<dbReference type="AlphaFoldDB" id="M2NMJ3"/>
<protein>
    <recommendedName>
        <fullName evidence="9">Sugar phosphate transporter domain-containing protein</fullName>
    </recommendedName>
</protein>
<dbReference type="Proteomes" id="UP000011761">
    <property type="component" value="Unassembled WGS sequence"/>
</dbReference>
<comment type="function">
    <text evidence="1">Involved in the import of GDP-mannose from the cytoplasm into the Golgi lumen.</text>
</comment>